<dbReference type="InterPro" id="IPR013148">
    <property type="entry name" value="Glyco_hydro_32_N"/>
</dbReference>
<evidence type="ECO:0000259" key="5">
    <source>
        <dbReference type="Pfam" id="PF00251"/>
    </source>
</evidence>
<dbReference type="Pfam" id="PF00251">
    <property type="entry name" value="Glyco_hydro_32N"/>
    <property type="match status" value="1"/>
</dbReference>
<dbReference type="Pfam" id="PF08244">
    <property type="entry name" value="Glyco_hydro_32C"/>
    <property type="match status" value="1"/>
</dbReference>
<dbReference type="SUPFAM" id="SSF49899">
    <property type="entry name" value="Concanavalin A-like lectins/glucanases"/>
    <property type="match status" value="1"/>
</dbReference>
<evidence type="ECO:0000256" key="4">
    <source>
        <dbReference type="ARBA" id="ARBA00023295"/>
    </source>
</evidence>
<dbReference type="Proteomes" id="UP000000390">
    <property type="component" value="Chromosome"/>
</dbReference>
<dbReference type="InterPro" id="IPR051214">
    <property type="entry name" value="GH32_Enzymes"/>
</dbReference>
<dbReference type="Gene3D" id="2.115.10.20">
    <property type="entry name" value="Glycosyl hydrolase domain, family 43"/>
    <property type="match status" value="1"/>
</dbReference>
<dbReference type="GO" id="GO:0004564">
    <property type="term" value="F:beta-fructofuranosidase activity"/>
    <property type="evidence" value="ECO:0007669"/>
    <property type="project" value="UniProtKB-EC"/>
</dbReference>
<dbReference type="SMART" id="SM00640">
    <property type="entry name" value="Glyco_32"/>
    <property type="match status" value="1"/>
</dbReference>
<dbReference type="InterPro" id="IPR013320">
    <property type="entry name" value="ConA-like_dom_sf"/>
</dbReference>
<dbReference type="GeneID" id="9418745"/>
<dbReference type="EMBL" id="AOHV01000009">
    <property type="protein sequence ID" value="ELY40596.1"/>
    <property type="molecule type" value="Genomic_DNA"/>
</dbReference>
<dbReference type="eggNOG" id="arCOG08134">
    <property type="taxonomic scope" value="Archaea"/>
</dbReference>
<organism evidence="7 9">
    <name type="scientific">Halalkalicoccus jeotgali (strain DSM 18796 / CECT 7217 / JCM 14584 / KCTC 4019 / B3)</name>
    <dbReference type="NCBI Taxonomy" id="795797"/>
    <lineage>
        <taxon>Archaea</taxon>
        <taxon>Methanobacteriati</taxon>
        <taxon>Methanobacteriota</taxon>
        <taxon>Stenosarchaea group</taxon>
        <taxon>Halobacteria</taxon>
        <taxon>Halobacteriales</taxon>
        <taxon>Halococcaceae</taxon>
        <taxon>Halalkalicoccus</taxon>
    </lineage>
</organism>
<dbReference type="InterPro" id="IPR013189">
    <property type="entry name" value="Glyco_hydro_32_C"/>
</dbReference>
<dbReference type="PANTHER" id="PTHR43101:SF1">
    <property type="entry name" value="BETA-FRUCTOSIDASE"/>
    <property type="match status" value="1"/>
</dbReference>
<dbReference type="Gene3D" id="2.60.120.560">
    <property type="entry name" value="Exo-inulinase, domain 1"/>
    <property type="match status" value="1"/>
</dbReference>
<evidence type="ECO:0000259" key="6">
    <source>
        <dbReference type="Pfam" id="PF08244"/>
    </source>
</evidence>
<evidence type="ECO:0000256" key="3">
    <source>
        <dbReference type="ARBA" id="ARBA00022801"/>
    </source>
</evidence>
<keyword evidence="3 7" id="KW-0378">Hydrolase</keyword>
<evidence type="ECO:0000313" key="8">
    <source>
        <dbReference type="EMBL" id="ELY40596.1"/>
    </source>
</evidence>
<dbReference type="SUPFAM" id="SSF52317">
    <property type="entry name" value="Class I glutamine amidotransferase-like"/>
    <property type="match status" value="1"/>
</dbReference>
<dbReference type="InterPro" id="IPR001362">
    <property type="entry name" value="Glyco_hydro_32"/>
</dbReference>
<dbReference type="HOGENOM" id="CLU_001528_7_0_2"/>
<evidence type="ECO:0000313" key="9">
    <source>
        <dbReference type="Proteomes" id="UP000000390"/>
    </source>
</evidence>
<feature type="domain" description="Glycosyl hydrolase family 32 N-terminal" evidence="5">
    <location>
        <begin position="249"/>
        <end position="538"/>
    </location>
</feature>
<dbReference type="KEGG" id="hje:HacjB3_04710"/>
<dbReference type="Gene3D" id="3.40.50.880">
    <property type="match status" value="1"/>
</dbReference>
<dbReference type="InterPro" id="IPR018053">
    <property type="entry name" value="Glyco_hydro_32_AS"/>
</dbReference>
<dbReference type="CAZy" id="GH32">
    <property type="family name" value="Glycoside Hydrolase Family 32"/>
</dbReference>
<dbReference type="SUPFAM" id="SSF75005">
    <property type="entry name" value="Arabinanase/levansucrase/invertase"/>
    <property type="match status" value="1"/>
</dbReference>
<reference evidence="8 10" key="2">
    <citation type="journal article" date="2014" name="PLoS Genet.">
        <title>Phylogenetically driven sequencing of extremely halophilic archaea reveals strategies for static and dynamic osmo-response.</title>
        <authorList>
            <person name="Becker E.A."/>
            <person name="Seitzer P.M."/>
            <person name="Tritt A."/>
            <person name="Larsen D."/>
            <person name="Krusor M."/>
            <person name="Yao A.I."/>
            <person name="Wu D."/>
            <person name="Madern D."/>
            <person name="Eisen J.A."/>
            <person name="Darling A.E."/>
            <person name="Facciotti M.T."/>
        </authorList>
    </citation>
    <scope>NUCLEOTIDE SEQUENCE [LARGE SCALE GENOMIC DNA]</scope>
    <source>
        <strain evidence="8">B3</strain>
        <strain evidence="10">DSM 18796 / CECT 7217 / JCM 14584 / KCTC 4019 / B3</strain>
    </source>
</reference>
<sequence length="703" mass="77338">MFENAAGVGLLHVGERSPEQRAAHEWCRAAATAADPVDPTAESLDPARHDVLWWHRSEPVEALSANARESIRSYLSDGGGLFLSLQALTAVPALGIDPVGPDAVGIEDPDEPIGYLAKRLHREHPIFEGFDDLRIHTAAPGEQPFARYVEVLPERGEVLSALVHGADDAVRDLPLVSWRVGEGRVIGAGSALRFGGHAEGATATASSRLVGNVLGTLAEGDVPGRPHDSAALARFREELSEDPNRPRYHLTPPANWLNDPNGLIRWNGRYHVFYQYNPAGPMHGTIHWGHATSEDLVRWEDEPVALSPSPEGPDRDGCWSGCAVDDDGTATLFYTGGRGAIQLPCRASATDPDLRTWAKDPDNPVIEQVPENVVGSEHWEAEFRDHCIWFEDGLWHHLIGSGLADAGGAVFRYTSPDLREWEYAGPILVGTGETGGMWECPELLDLGERRLLHVSNYEEVISFLGQFEDGQFHVESEERLDHGDFYAPQSLVDDGRALTWGWLPEARDERAQWDAGWSGVLSLPRELAFEEGHLRQRPAPELEALRTTHTCRGIHVSDGERSLELSGRHLELDATIHAEDADEVELAVLESPDGVERTPIRLTDEELRLERAPSSLDDRVTTEAQHMPVGDLERPLSVRAFVDGSVVELFVNERRCLTSRVYPTREDSVGVSLAAHGGSARVELDAWTLGSAWNANRARSPTR</sequence>
<keyword evidence="10" id="KW-1185">Reference proteome</keyword>
<dbReference type="CDD" id="cd08996">
    <property type="entry name" value="GH32_FFase"/>
    <property type="match status" value="1"/>
</dbReference>
<dbReference type="PANTHER" id="PTHR43101">
    <property type="entry name" value="BETA-FRUCTOSIDASE"/>
    <property type="match status" value="1"/>
</dbReference>
<dbReference type="InterPro" id="IPR023296">
    <property type="entry name" value="Glyco_hydro_beta-prop_sf"/>
</dbReference>
<comment type="similarity">
    <text evidence="1">Belongs to the glycosyl hydrolase 32 family.</text>
</comment>
<gene>
    <name evidence="7" type="ordered locus">HacjB3_04710</name>
    <name evidence="8" type="ORF">C497_03077</name>
</gene>
<dbReference type="RefSeq" id="WP_008414402.1">
    <property type="nucleotide sequence ID" value="NC_014297.1"/>
</dbReference>
<dbReference type="AlphaFoldDB" id="D8J9C1"/>
<name>D8J9C1_HALJB</name>
<dbReference type="PROSITE" id="PS00609">
    <property type="entry name" value="GLYCOSYL_HYDROL_F32"/>
    <property type="match status" value="1"/>
</dbReference>
<proteinExistence type="inferred from homology"/>
<dbReference type="EMBL" id="CP002062">
    <property type="protein sequence ID" value="ADJ14333.1"/>
    <property type="molecule type" value="Genomic_DNA"/>
</dbReference>
<evidence type="ECO:0000256" key="1">
    <source>
        <dbReference type="ARBA" id="ARBA00009902"/>
    </source>
</evidence>
<dbReference type="OrthoDB" id="166931at2157"/>
<dbReference type="InterPro" id="IPR029062">
    <property type="entry name" value="Class_I_gatase-like"/>
</dbReference>
<dbReference type="Proteomes" id="UP000011645">
    <property type="component" value="Unassembled WGS sequence"/>
</dbReference>
<accession>D8J9C1</accession>
<dbReference type="STRING" id="795797.HacjB3_04710"/>
<dbReference type="EC" id="3.2.1.26" evidence="2"/>
<keyword evidence="4" id="KW-0326">Glycosidase</keyword>
<dbReference type="PATRIC" id="fig|795797.18.peg.948"/>
<protein>
    <recommendedName>
        <fullName evidence="2">beta-fructofuranosidase</fullName>
        <ecNumber evidence="2">3.2.1.26</ecNumber>
    </recommendedName>
</protein>
<dbReference type="GO" id="GO:0005975">
    <property type="term" value="P:carbohydrate metabolic process"/>
    <property type="evidence" value="ECO:0007669"/>
    <property type="project" value="InterPro"/>
</dbReference>
<feature type="domain" description="Glycosyl hydrolase family 32 C-terminal" evidence="6">
    <location>
        <begin position="541"/>
        <end position="687"/>
    </location>
</feature>
<evidence type="ECO:0000256" key="2">
    <source>
        <dbReference type="ARBA" id="ARBA00012758"/>
    </source>
</evidence>
<evidence type="ECO:0000313" key="10">
    <source>
        <dbReference type="Proteomes" id="UP000011645"/>
    </source>
</evidence>
<evidence type="ECO:0000313" key="7">
    <source>
        <dbReference type="EMBL" id="ADJ14333.1"/>
    </source>
</evidence>
<reference evidence="7 9" key="1">
    <citation type="journal article" date="2010" name="J. Bacteriol.">
        <title>Complete genome sequence of Halalkalicoccus jeotgali B3(T), an extremely halophilic archaeon.</title>
        <authorList>
            <person name="Roh S.W."/>
            <person name="Nam Y.D."/>
            <person name="Nam S.H."/>
            <person name="Choi S.H."/>
            <person name="Park H.S."/>
            <person name="Bae J.W."/>
        </authorList>
    </citation>
    <scope>NUCLEOTIDE SEQUENCE [LARGE SCALE GENOMIC DNA]</scope>
    <source>
        <strain evidence="7">B3</strain>
        <strain evidence="9">DSM 18796 / CECT 7217 / JCM 14584 / KCTC 4019 / B3</strain>
    </source>
</reference>